<feature type="domain" description="Cyclophilin-like" evidence="2">
    <location>
        <begin position="62"/>
        <end position="169"/>
    </location>
</feature>
<dbReference type="InterPro" id="IPR041183">
    <property type="entry name" value="Cyclophilin-like"/>
</dbReference>
<dbReference type="EMBL" id="JACRTD010000014">
    <property type="protein sequence ID" value="MBC8586519.1"/>
    <property type="molecule type" value="Genomic_DNA"/>
</dbReference>
<name>A0A926EU49_9FIRM</name>
<feature type="compositionally biased region" description="Polar residues" evidence="1">
    <location>
        <begin position="23"/>
        <end position="33"/>
    </location>
</feature>
<dbReference type="Proteomes" id="UP000623678">
    <property type="component" value="Unassembled WGS sequence"/>
</dbReference>
<evidence type="ECO:0000259" key="2">
    <source>
        <dbReference type="Pfam" id="PF18050"/>
    </source>
</evidence>
<dbReference type="Gene3D" id="2.40.100.20">
    <property type="match status" value="1"/>
</dbReference>
<dbReference type="SUPFAM" id="SSF50891">
    <property type="entry name" value="Cyclophilin-like"/>
    <property type="match status" value="1"/>
</dbReference>
<sequence length="172" mass="19125">MGRSQASFKERDAPQDGTRRQGSEQSRQPQASFQEPAGDGRQPGGISPEKAQEEEGTYRLQIIIGDQSFSAKLYENETARALIKTFPVTLEMSEMNRNEKYYYFSQEFPANPSVPEKINAGDLMLYGGDCLVLFYESFTTSYSYTPVGYLEDPTGLAQAVGNAEIQVSFQTG</sequence>
<gene>
    <name evidence="3" type="ORF">H8705_13115</name>
</gene>
<dbReference type="Pfam" id="PF18050">
    <property type="entry name" value="Cyclophil_like2"/>
    <property type="match status" value="1"/>
</dbReference>
<dbReference type="AlphaFoldDB" id="A0A926EU49"/>
<dbReference type="InterPro" id="IPR029000">
    <property type="entry name" value="Cyclophilin-like_dom_sf"/>
</dbReference>
<comment type="caution">
    <text evidence="3">The sequence shown here is derived from an EMBL/GenBank/DDBJ whole genome shotgun (WGS) entry which is preliminary data.</text>
</comment>
<feature type="compositionally biased region" description="Basic and acidic residues" evidence="1">
    <location>
        <begin position="8"/>
        <end position="22"/>
    </location>
</feature>
<organism evidence="3 4">
    <name type="scientific">Youxingia wuxianensis</name>
    <dbReference type="NCBI Taxonomy" id="2763678"/>
    <lineage>
        <taxon>Bacteria</taxon>
        <taxon>Bacillati</taxon>
        <taxon>Bacillota</taxon>
        <taxon>Clostridia</taxon>
        <taxon>Eubacteriales</taxon>
        <taxon>Oscillospiraceae</taxon>
        <taxon>Youxingia</taxon>
    </lineage>
</organism>
<evidence type="ECO:0000256" key="1">
    <source>
        <dbReference type="SAM" id="MobiDB-lite"/>
    </source>
</evidence>
<evidence type="ECO:0000313" key="4">
    <source>
        <dbReference type="Proteomes" id="UP000623678"/>
    </source>
</evidence>
<protein>
    <recommendedName>
        <fullName evidence="2">Cyclophilin-like domain-containing protein</fullName>
    </recommendedName>
</protein>
<feature type="region of interest" description="Disordered" evidence="1">
    <location>
        <begin position="1"/>
        <end position="54"/>
    </location>
</feature>
<keyword evidence="4" id="KW-1185">Reference proteome</keyword>
<proteinExistence type="predicted"/>
<reference evidence="3" key="1">
    <citation type="submission" date="2020-08" db="EMBL/GenBank/DDBJ databases">
        <title>Genome public.</title>
        <authorList>
            <person name="Liu C."/>
            <person name="Sun Q."/>
        </authorList>
    </citation>
    <scope>NUCLEOTIDE SEQUENCE</scope>
    <source>
        <strain evidence="3">NSJ-64</strain>
    </source>
</reference>
<evidence type="ECO:0000313" key="3">
    <source>
        <dbReference type="EMBL" id="MBC8586519.1"/>
    </source>
</evidence>
<accession>A0A926EU49</accession>